<dbReference type="InterPro" id="IPR005828">
    <property type="entry name" value="MFS_sugar_transport-like"/>
</dbReference>
<keyword evidence="5 8" id="KW-1133">Transmembrane helix</keyword>
<dbReference type="OrthoDB" id="5368493at2"/>
<feature type="transmembrane region" description="Helical" evidence="8">
    <location>
        <begin position="478"/>
        <end position="500"/>
    </location>
</feature>
<dbReference type="RefSeq" id="WP_105052066.1">
    <property type="nucleotide sequence ID" value="NZ_BMYG01000002.1"/>
</dbReference>
<dbReference type="PROSITE" id="PS50850">
    <property type="entry name" value="MFS"/>
    <property type="match status" value="1"/>
</dbReference>
<feature type="transmembrane region" description="Helical" evidence="8">
    <location>
        <begin position="74"/>
        <end position="98"/>
    </location>
</feature>
<evidence type="ECO:0000256" key="4">
    <source>
        <dbReference type="ARBA" id="ARBA00022692"/>
    </source>
</evidence>
<dbReference type="InterPro" id="IPR005829">
    <property type="entry name" value="Sugar_transporter_CS"/>
</dbReference>
<dbReference type="EMBL" id="MSCH01000003">
    <property type="protein sequence ID" value="PQJ53581.1"/>
    <property type="molecule type" value="Genomic_DNA"/>
</dbReference>
<dbReference type="PRINTS" id="PR00171">
    <property type="entry name" value="SUGRTRNSPORT"/>
</dbReference>
<evidence type="ECO:0000259" key="9">
    <source>
        <dbReference type="PROSITE" id="PS50850"/>
    </source>
</evidence>
<feature type="transmembrane region" description="Helical" evidence="8">
    <location>
        <begin position="327"/>
        <end position="347"/>
    </location>
</feature>
<dbReference type="InterPro" id="IPR020846">
    <property type="entry name" value="MFS_dom"/>
</dbReference>
<keyword evidence="6 8" id="KW-0472">Membrane</keyword>
<comment type="caution">
    <text evidence="10">The sequence shown here is derived from an EMBL/GenBank/DDBJ whole genome shotgun (WGS) entry which is preliminary data.</text>
</comment>
<dbReference type="Gene3D" id="1.20.1250.20">
    <property type="entry name" value="MFS general substrate transporter like domains"/>
    <property type="match status" value="2"/>
</dbReference>
<feature type="transmembrane region" description="Helical" evidence="8">
    <location>
        <begin position="47"/>
        <end position="67"/>
    </location>
</feature>
<feature type="transmembrane region" description="Helical" evidence="8">
    <location>
        <begin position="297"/>
        <end position="320"/>
    </location>
</feature>
<comment type="similarity">
    <text evidence="2 7">Belongs to the major facilitator superfamily. Sugar transporter (TC 2.A.1.1) family.</text>
</comment>
<keyword evidence="3 7" id="KW-0813">Transport</keyword>
<feature type="transmembrane region" description="Helical" evidence="8">
    <location>
        <begin position="260"/>
        <end position="285"/>
    </location>
</feature>
<dbReference type="SUPFAM" id="SSF103473">
    <property type="entry name" value="MFS general substrate transporter"/>
    <property type="match status" value="1"/>
</dbReference>
<keyword evidence="4 8" id="KW-0812">Transmembrane</keyword>
<dbReference type="AlphaFoldDB" id="A0A2S7UWC9"/>
<evidence type="ECO:0000256" key="1">
    <source>
        <dbReference type="ARBA" id="ARBA00004141"/>
    </source>
</evidence>
<evidence type="ECO:0000313" key="11">
    <source>
        <dbReference type="Proteomes" id="UP000239007"/>
    </source>
</evidence>
<feature type="transmembrane region" description="Helical" evidence="8">
    <location>
        <begin position="7"/>
        <end position="27"/>
    </location>
</feature>
<feature type="transmembrane region" description="Helical" evidence="8">
    <location>
        <begin position="452"/>
        <end position="472"/>
    </location>
</feature>
<dbReference type="PROSITE" id="PS00216">
    <property type="entry name" value="SUGAR_TRANSPORT_1"/>
    <property type="match status" value="2"/>
</dbReference>
<evidence type="ECO:0000256" key="2">
    <source>
        <dbReference type="ARBA" id="ARBA00010992"/>
    </source>
</evidence>
<feature type="domain" description="Major facilitator superfamily (MFS) profile" evidence="9">
    <location>
        <begin position="9"/>
        <end position="507"/>
    </location>
</feature>
<dbReference type="PANTHER" id="PTHR48023:SF4">
    <property type="entry name" value="D-XYLOSE-PROTON SYMPORTER-LIKE 2"/>
    <property type="match status" value="1"/>
</dbReference>
<comment type="subcellular location">
    <subcellularLocation>
        <location evidence="1">Membrane</location>
        <topology evidence="1">Multi-pass membrane protein</topology>
    </subcellularLocation>
</comment>
<dbReference type="InterPro" id="IPR050820">
    <property type="entry name" value="MFS_Sugar_Transporter"/>
</dbReference>
<evidence type="ECO:0000256" key="3">
    <source>
        <dbReference type="ARBA" id="ARBA00022448"/>
    </source>
</evidence>
<name>A0A2S7UWC9_9GAMM</name>
<sequence>MKISPVVLYTIIVSLGGFIFGFDASVISGTLNYIVAEFNLSSIEQGLVVSAPTLGAIIATVTAGVLADRFGRRNLLIAIALLYLLSAFASAFSTSYWMLVSARFIGGLAFCSLMIAPMYIAEISQPKQRGKLVSINQLNIVIGFSAAYFANYYVLELSQSAATWVTAIGLDTHTWRWMLGLEILPALAWFVLLFYIPRSPRWLALKGQDEEAVEVLKKLNPNETAHNYQDDINEIKQSLKNKDTSLLASIKFLFNSKIRFAITIGIIVGIAQQITGINAIFFYAPSIFEQSGVGTNAAFAQAVLVGVINVLFTIAAMMLIDKLGRKPLLTIGLAGVALSMALCAYGFSQATYKLSSQDIEQLELKEPLLTQLHAIEPETYQSDVEFKQAAIKLVGQQIFSTHQGDILKLAATMNATIILLGILGFVASFAFSLGPVMWVMFSEIFPNHVRGIAISFVSVINSIVSFTVTFVFPWELEVLGSAVTFLIYGVCALVSLVLVIKLFPETKGKSLEEIEAEMMR</sequence>
<feature type="transmembrane region" description="Helical" evidence="8">
    <location>
        <begin position="175"/>
        <end position="196"/>
    </location>
</feature>
<proteinExistence type="inferred from homology"/>
<feature type="transmembrane region" description="Helical" evidence="8">
    <location>
        <begin position="104"/>
        <end position="121"/>
    </location>
</feature>
<dbReference type="Proteomes" id="UP000239007">
    <property type="component" value="Unassembled WGS sequence"/>
</dbReference>
<dbReference type="InterPro" id="IPR036259">
    <property type="entry name" value="MFS_trans_sf"/>
</dbReference>
<feature type="transmembrane region" description="Helical" evidence="8">
    <location>
        <begin position="133"/>
        <end position="155"/>
    </location>
</feature>
<dbReference type="GO" id="GO:0016020">
    <property type="term" value="C:membrane"/>
    <property type="evidence" value="ECO:0007669"/>
    <property type="project" value="UniProtKB-SubCell"/>
</dbReference>
<evidence type="ECO:0000256" key="6">
    <source>
        <dbReference type="ARBA" id="ARBA00023136"/>
    </source>
</evidence>
<evidence type="ECO:0000256" key="8">
    <source>
        <dbReference type="SAM" id="Phobius"/>
    </source>
</evidence>
<dbReference type="GO" id="GO:0022857">
    <property type="term" value="F:transmembrane transporter activity"/>
    <property type="evidence" value="ECO:0007669"/>
    <property type="project" value="InterPro"/>
</dbReference>
<accession>A0A2S7UWC9</accession>
<dbReference type="InterPro" id="IPR003663">
    <property type="entry name" value="Sugar/inositol_transpt"/>
</dbReference>
<feature type="transmembrane region" description="Helical" evidence="8">
    <location>
        <begin position="417"/>
        <end position="440"/>
    </location>
</feature>
<protein>
    <submittedName>
        <fullName evidence="10">MFS transporter</fullName>
    </submittedName>
</protein>
<evidence type="ECO:0000256" key="7">
    <source>
        <dbReference type="RuleBase" id="RU003346"/>
    </source>
</evidence>
<reference evidence="10 11" key="1">
    <citation type="submission" date="2016-12" db="EMBL/GenBank/DDBJ databases">
        <title>Diversity of luminous bacteria.</title>
        <authorList>
            <person name="Yoshizawa S."/>
            <person name="Kogure K."/>
        </authorList>
    </citation>
    <scope>NUCLEOTIDE SEQUENCE [LARGE SCALE GENOMIC DNA]</scope>
    <source>
        <strain evidence="10 11">SA4-48</strain>
    </source>
</reference>
<evidence type="ECO:0000313" key="10">
    <source>
        <dbReference type="EMBL" id="PQJ53581.1"/>
    </source>
</evidence>
<gene>
    <name evidence="10" type="ORF">BTO11_07805</name>
</gene>
<dbReference type="PANTHER" id="PTHR48023">
    <property type="entry name" value="D-XYLOSE-PROTON SYMPORTER-LIKE 2"/>
    <property type="match status" value="1"/>
</dbReference>
<keyword evidence="11" id="KW-1185">Reference proteome</keyword>
<organism evidence="10 11">
    <name type="scientific">Psychrosphaera saromensis</name>
    <dbReference type="NCBI Taxonomy" id="716813"/>
    <lineage>
        <taxon>Bacteria</taxon>
        <taxon>Pseudomonadati</taxon>
        <taxon>Pseudomonadota</taxon>
        <taxon>Gammaproteobacteria</taxon>
        <taxon>Alteromonadales</taxon>
        <taxon>Pseudoalteromonadaceae</taxon>
        <taxon>Psychrosphaera</taxon>
    </lineage>
</organism>
<dbReference type="NCBIfam" id="TIGR00879">
    <property type="entry name" value="SP"/>
    <property type="match status" value="1"/>
</dbReference>
<evidence type="ECO:0000256" key="5">
    <source>
        <dbReference type="ARBA" id="ARBA00022989"/>
    </source>
</evidence>
<dbReference type="Pfam" id="PF00083">
    <property type="entry name" value="Sugar_tr"/>
    <property type="match status" value="2"/>
</dbReference>